<organism evidence="1">
    <name type="scientific">bioreactor metagenome</name>
    <dbReference type="NCBI Taxonomy" id="1076179"/>
    <lineage>
        <taxon>unclassified sequences</taxon>
        <taxon>metagenomes</taxon>
        <taxon>ecological metagenomes</taxon>
    </lineage>
</organism>
<comment type="caution">
    <text evidence="1">The sequence shown here is derived from an EMBL/GenBank/DDBJ whole genome shotgun (WGS) entry which is preliminary data.</text>
</comment>
<proteinExistence type="predicted"/>
<dbReference type="EMBL" id="VSSQ01142483">
    <property type="protein sequence ID" value="MPN63297.1"/>
    <property type="molecule type" value="Genomic_DNA"/>
</dbReference>
<protein>
    <submittedName>
        <fullName evidence="1">Uncharacterized protein</fullName>
    </submittedName>
</protein>
<evidence type="ECO:0000313" key="1">
    <source>
        <dbReference type="EMBL" id="MPN63297.1"/>
    </source>
</evidence>
<reference evidence="1" key="1">
    <citation type="submission" date="2019-08" db="EMBL/GenBank/DDBJ databases">
        <authorList>
            <person name="Kucharzyk K."/>
            <person name="Murdoch R.W."/>
            <person name="Higgins S."/>
            <person name="Loffler F."/>
        </authorList>
    </citation>
    <scope>NUCLEOTIDE SEQUENCE</scope>
</reference>
<sequence length="66" mass="7270">MAYTFRARCFGSPEHIHMVGLGENYPLGVLARHLVEAADHLVVEPHQITQFVVILIPVGNRLAGHA</sequence>
<name>A0A645JIX4_9ZZZZ</name>
<accession>A0A645JIX4</accession>
<gene>
    <name evidence="1" type="ORF">SDC9_211055</name>
</gene>
<dbReference type="AlphaFoldDB" id="A0A645JIX4"/>